<gene>
    <name evidence="2" type="ORF">XU08_C0002G0070</name>
</gene>
<feature type="transmembrane region" description="Helical" evidence="1">
    <location>
        <begin position="30"/>
        <end position="55"/>
    </location>
</feature>
<dbReference type="AlphaFoldDB" id="A0A0T5ZXL0"/>
<keyword evidence="1" id="KW-0812">Transmembrane</keyword>
<name>A0A0T5ZXL0_UNCKA</name>
<keyword evidence="1" id="KW-0472">Membrane</keyword>
<accession>A0A0T5ZXL0</accession>
<dbReference type="EMBL" id="LDXK01000002">
    <property type="protein sequence ID" value="KRT67522.1"/>
    <property type="molecule type" value="Genomic_DNA"/>
</dbReference>
<dbReference type="Pfam" id="PF08309">
    <property type="entry name" value="LVIVD"/>
    <property type="match status" value="4"/>
</dbReference>
<keyword evidence="1" id="KW-1133">Transmembrane helix</keyword>
<evidence type="ECO:0000256" key="1">
    <source>
        <dbReference type="SAM" id="Phobius"/>
    </source>
</evidence>
<evidence type="ECO:0008006" key="4">
    <source>
        <dbReference type="Google" id="ProtNLM"/>
    </source>
</evidence>
<protein>
    <recommendedName>
        <fullName evidence="4">LVIVD repeat-containing protein</fullName>
    </recommendedName>
</protein>
<dbReference type="STRING" id="1576480.XU08_C0002G0070"/>
<proteinExistence type="predicted"/>
<dbReference type="Proteomes" id="UP000051297">
    <property type="component" value="Unassembled WGS sequence"/>
</dbReference>
<dbReference type="SUPFAM" id="SSF101908">
    <property type="entry name" value="Putative isomerase YbhE"/>
    <property type="match status" value="1"/>
</dbReference>
<sequence length="504" mass="52939">MKVIKRICLLAQRKGFISSRRHNYRAKRDGFTIVEVILAMGLFVIVVGGGVGAAVRAFATNRLGEEESYAHFLASEGMDASRAITARDFFNLVNGTYGLTTQNGFWEFSGSSQMFDRFTRRIIVSNVFRNAQGNIVSVGGALDLFTKRVESQVTWDFSSGRAESISQKTYFTFWQATICEWDTALIQVGGLNLPGPAGGTDIEVVNDVGYVTGTKNSQGDEFFILSLANPINPVLAGSYEFNDDIYAVSVSGSFAYLATAKTDQELAVFNIANPAAPTPVGGSGTPGVAALDVTVVGGLAYVGVRNNNGPELYIYSVATPSNPSLLGTLEVGKDVSAISVGGTRAYLAVTSTGQTDAKSLLVVDVGNPANPSELGSYVTELAGAKGKSVFYAGGIVHLTTSANAGSVPEYYLLDASDPTNISLLGSLDVQHAVNAVETGTGFALLATDTNPKAVMIVDITPPTSPTEIFSLPLSGSGIGASINGCFAYVASTDNNQEIKVVAPQ</sequence>
<evidence type="ECO:0000313" key="3">
    <source>
        <dbReference type="Proteomes" id="UP000051297"/>
    </source>
</evidence>
<organism evidence="2 3">
    <name type="scientific">candidate division WWE3 bacterium CSP1-7</name>
    <dbReference type="NCBI Taxonomy" id="1576480"/>
    <lineage>
        <taxon>Bacteria</taxon>
        <taxon>Katanobacteria</taxon>
    </lineage>
</organism>
<comment type="caution">
    <text evidence="2">The sequence shown here is derived from an EMBL/GenBank/DDBJ whole genome shotgun (WGS) entry which is preliminary data.</text>
</comment>
<dbReference type="InterPro" id="IPR013211">
    <property type="entry name" value="LVIVD"/>
</dbReference>
<evidence type="ECO:0000313" key="2">
    <source>
        <dbReference type="EMBL" id="KRT67522.1"/>
    </source>
</evidence>
<reference evidence="2 3" key="1">
    <citation type="submission" date="2015-05" db="EMBL/GenBank/DDBJ databases">
        <title>Critical biogeochemical functions in the subsurface are associated with bacteria from new phyla and little studied lineages.</title>
        <authorList>
            <person name="Hug L.A."/>
            <person name="Thomas B.C."/>
            <person name="Sharon I."/>
            <person name="Brown C.T."/>
            <person name="Sharma R."/>
            <person name="Hettich R.L."/>
            <person name="Wilkins M.J."/>
            <person name="Williams K.H."/>
            <person name="Singh A."/>
            <person name="Banfield J.F."/>
        </authorList>
    </citation>
    <scope>NUCLEOTIDE SEQUENCE [LARGE SCALE GENOMIC DNA]</scope>
    <source>
        <strain evidence="2">CSP1-7</strain>
    </source>
</reference>